<keyword evidence="1" id="KW-0812">Transmembrane</keyword>
<proteinExistence type="predicted"/>
<sequence length="47" mass="5106">MNTSYSGTRKRPRIQVAECFGSAHSAYLILAVWISLIIAVSLALALL</sequence>
<gene>
    <name evidence="2" type="ORF">BJ987_004679</name>
</gene>
<keyword evidence="3" id="KW-1185">Reference proteome</keyword>
<accession>A0ABS4QJ82</accession>
<dbReference type="Proteomes" id="UP001519325">
    <property type="component" value="Unassembled WGS sequence"/>
</dbReference>
<dbReference type="RefSeq" id="WP_209893927.1">
    <property type="nucleotide sequence ID" value="NZ_JAGGMR010000001.1"/>
</dbReference>
<evidence type="ECO:0000313" key="3">
    <source>
        <dbReference type="Proteomes" id="UP001519325"/>
    </source>
</evidence>
<organism evidence="2 3">
    <name type="scientific">Nocardia goodfellowii</name>
    <dbReference type="NCBI Taxonomy" id="882446"/>
    <lineage>
        <taxon>Bacteria</taxon>
        <taxon>Bacillati</taxon>
        <taxon>Actinomycetota</taxon>
        <taxon>Actinomycetes</taxon>
        <taxon>Mycobacteriales</taxon>
        <taxon>Nocardiaceae</taxon>
        <taxon>Nocardia</taxon>
    </lineage>
</organism>
<evidence type="ECO:0000313" key="2">
    <source>
        <dbReference type="EMBL" id="MBP2191778.1"/>
    </source>
</evidence>
<evidence type="ECO:0000256" key="1">
    <source>
        <dbReference type="SAM" id="Phobius"/>
    </source>
</evidence>
<keyword evidence="1" id="KW-1133">Transmembrane helix</keyword>
<keyword evidence="1" id="KW-0472">Membrane</keyword>
<reference evidence="2 3" key="1">
    <citation type="submission" date="2021-03" db="EMBL/GenBank/DDBJ databases">
        <title>Sequencing the genomes of 1000 actinobacteria strains.</title>
        <authorList>
            <person name="Klenk H.-P."/>
        </authorList>
    </citation>
    <scope>NUCLEOTIDE SEQUENCE [LARGE SCALE GENOMIC DNA]</scope>
    <source>
        <strain evidence="2 3">DSM 45516</strain>
    </source>
</reference>
<comment type="caution">
    <text evidence="2">The sequence shown here is derived from an EMBL/GenBank/DDBJ whole genome shotgun (WGS) entry which is preliminary data.</text>
</comment>
<dbReference type="EMBL" id="JAGGMR010000001">
    <property type="protein sequence ID" value="MBP2191778.1"/>
    <property type="molecule type" value="Genomic_DNA"/>
</dbReference>
<name>A0ABS4QJ82_9NOCA</name>
<protein>
    <submittedName>
        <fullName evidence="2">Uncharacterized protein</fullName>
    </submittedName>
</protein>
<feature type="transmembrane region" description="Helical" evidence="1">
    <location>
        <begin position="26"/>
        <end position="46"/>
    </location>
</feature>